<keyword evidence="2" id="KW-0732">Signal</keyword>
<dbReference type="OrthoDB" id="109363at2"/>
<feature type="region of interest" description="Disordered" evidence="1">
    <location>
        <begin position="244"/>
        <end position="268"/>
    </location>
</feature>
<gene>
    <name evidence="3" type="ordered locus">Acid_5311</name>
</gene>
<dbReference type="STRING" id="234267.Acid_5311"/>
<evidence type="ECO:0000256" key="2">
    <source>
        <dbReference type="SAM" id="SignalP"/>
    </source>
</evidence>
<protein>
    <recommendedName>
        <fullName evidence="4">Outer membrane lipoprotein-sorting protein</fullName>
    </recommendedName>
</protein>
<evidence type="ECO:0000256" key="1">
    <source>
        <dbReference type="SAM" id="MobiDB-lite"/>
    </source>
</evidence>
<dbReference type="Gene3D" id="2.50.20.10">
    <property type="entry name" value="Lipoprotein localisation LolA/LolB/LppX"/>
    <property type="match status" value="1"/>
</dbReference>
<dbReference type="eggNOG" id="ENOG502ZAI9">
    <property type="taxonomic scope" value="Bacteria"/>
</dbReference>
<dbReference type="EMBL" id="CP000473">
    <property type="protein sequence ID" value="ABJ86261.1"/>
    <property type="molecule type" value="Genomic_DNA"/>
</dbReference>
<organism evidence="3">
    <name type="scientific">Solibacter usitatus (strain Ellin6076)</name>
    <dbReference type="NCBI Taxonomy" id="234267"/>
    <lineage>
        <taxon>Bacteria</taxon>
        <taxon>Pseudomonadati</taxon>
        <taxon>Acidobacteriota</taxon>
        <taxon>Terriglobia</taxon>
        <taxon>Bryobacterales</taxon>
        <taxon>Solibacteraceae</taxon>
        <taxon>Candidatus Solibacter</taxon>
    </lineage>
</organism>
<dbReference type="HOGENOM" id="CLU_070295_0_0_0"/>
<evidence type="ECO:0008006" key="4">
    <source>
        <dbReference type="Google" id="ProtNLM"/>
    </source>
</evidence>
<sequence length="268" mass="30430" precursor="true">MRAIVLSTAFAALCLPGCVAGWAADDVNTAEIIRKFAAKELEFQQARNNYTYRQSVKMEEVNGGGKWEEVEDIIFTPEGKRIEKVVYAPVISLRQISLSPEDVQDLRNVQPFVLTTPDIPDYDIQYLGKEKVDDIGCYSFSVKPKKMVQGKRYFEGQIWVDDRDLQIVKTYGKGVGLLKRNSDQAFPKFETYREQIDGKYWFPTYTRANDTLHFKSGENVPIRMVVKYQDYKKYEGRSTIKFGDVVDEGKSGGAPTTPPTAPPPAKKK</sequence>
<proteinExistence type="predicted"/>
<dbReference type="InParanoid" id="Q01VQ4"/>
<feature type="chain" id="PRO_5004162725" description="Outer membrane lipoprotein-sorting protein" evidence="2">
    <location>
        <begin position="24"/>
        <end position="268"/>
    </location>
</feature>
<feature type="signal peptide" evidence="2">
    <location>
        <begin position="1"/>
        <end position="23"/>
    </location>
</feature>
<reference evidence="3" key="1">
    <citation type="submission" date="2006-10" db="EMBL/GenBank/DDBJ databases">
        <title>Complete sequence of Solibacter usitatus Ellin6076.</title>
        <authorList>
            <consortium name="US DOE Joint Genome Institute"/>
            <person name="Copeland A."/>
            <person name="Lucas S."/>
            <person name="Lapidus A."/>
            <person name="Barry K."/>
            <person name="Detter J.C."/>
            <person name="Glavina del Rio T."/>
            <person name="Hammon N."/>
            <person name="Israni S."/>
            <person name="Dalin E."/>
            <person name="Tice H."/>
            <person name="Pitluck S."/>
            <person name="Thompson L.S."/>
            <person name="Brettin T."/>
            <person name="Bruce D."/>
            <person name="Han C."/>
            <person name="Tapia R."/>
            <person name="Gilna P."/>
            <person name="Schmutz J."/>
            <person name="Larimer F."/>
            <person name="Land M."/>
            <person name="Hauser L."/>
            <person name="Kyrpides N."/>
            <person name="Mikhailova N."/>
            <person name="Janssen P.H."/>
            <person name="Kuske C.R."/>
            <person name="Richardson P."/>
        </authorList>
    </citation>
    <scope>NUCLEOTIDE SEQUENCE</scope>
    <source>
        <strain evidence="3">Ellin6076</strain>
    </source>
</reference>
<name>Q01VQ4_SOLUE</name>
<dbReference type="KEGG" id="sus:Acid_5311"/>
<accession>Q01VQ4</accession>
<dbReference type="AlphaFoldDB" id="Q01VQ4"/>
<evidence type="ECO:0000313" key="3">
    <source>
        <dbReference type="EMBL" id="ABJ86261.1"/>
    </source>
</evidence>
<feature type="compositionally biased region" description="Pro residues" evidence="1">
    <location>
        <begin position="256"/>
        <end position="268"/>
    </location>
</feature>